<feature type="binding site" evidence="13">
    <location>
        <position position="101"/>
    </location>
    <ligand>
        <name>Zn(2+)</name>
        <dbReference type="ChEBI" id="CHEBI:29105"/>
    </ligand>
</feature>
<keyword evidence="2 9" id="KW-0963">Cytoplasm</keyword>
<dbReference type="PANTHER" id="PTHR42891:SF1">
    <property type="entry name" value="D-GLYCERO-BETA-D-MANNO-HEPTOSE-1,7-BISPHOSPHATE 7-PHOSPHATASE"/>
    <property type="match status" value="1"/>
</dbReference>
<proteinExistence type="inferred from homology"/>
<dbReference type="OrthoDB" id="9781367at2"/>
<dbReference type="InterPro" id="IPR004446">
    <property type="entry name" value="Heptose_bisP_phosphatase"/>
</dbReference>
<feature type="binding site" evidence="13">
    <location>
        <position position="12"/>
    </location>
    <ligand>
        <name>Mg(2+)</name>
        <dbReference type="ChEBI" id="CHEBI:18420"/>
    </ligand>
</feature>
<evidence type="ECO:0000256" key="13">
    <source>
        <dbReference type="PIRSR" id="PIRSR004682-4"/>
    </source>
</evidence>
<feature type="binding site" evidence="11">
    <location>
        <begin position="104"/>
        <end position="105"/>
    </location>
    <ligand>
        <name>substrate</name>
    </ligand>
</feature>
<dbReference type="PANTHER" id="PTHR42891">
    <property type="entry name" value="D-GLYCERO-BETA-D-MANNO-HEPTOSE-1,7-BISPHOSPHATE 7-PHOSPHATASE"/>
    <property type="match status" value="1"/>
</dbReference>
<accession>A0A0M4P8C9</accession>
<evidence type="ECO:0000256" key="8">
    <source>
        <dbReference type="ARBA" id="ARBA00061616"/>
    </source>
</evidence>
<feature type="binding site" evidence="13">
    <location>
        <position position="103"/>
    </location>
    <ligand>
        <name>Zn(2+)</name>
        <dbReference type="ChEBI" id="CHEBI:29105"/>
    </ligand>
</feature>
<dbReference type="PIRSF" id="PIRSF004682">
    <property type="entry name" value="GmhB"/>
    <property type="match status" value="1"/>
</dbReference>
<organism evidence="14 15">
    <name type="scientific">Candidatus Thioglobus autotrophicus</name>
    <dbReference type="NCBI Taxonomy" id="1705394"/>
    <lineage>
        <taxon>Bacteria</taxon>
        <taxon>Pseudomonadati</taxon>
        <taxon>Pseudomonadota</taxon>
        <taxon>Gammaproteobacteria</taxon>
        <taxon>Candidatus Pseudothioglobaceae</taxon>
        <taxon>Candidatus Thioglobus</taxon>
    </lineage>
</organism>
<dbReference type="RefSeq" id="WP_053951119.1">
    <property type="nucleotide sequence ID" value="NZ_CP010552.1"/>
</dbReference>
<dbReference type="NCBIfam" id="TIGR01662">
    <property type="entry name" value="HAD-SF-IIIA"/>
    <property type="match status" value="1"/>
</dbReference>
<evidence type="ECO:0000313" key="14">
    <source>
        <dbReference type="EMBL" id="ALE52184.1"/>
    </source>
</evidence>
<dbReference type="EMBL" id="CP010552">
    <property type="protein sequence ID" value="ALE52184.1"/>
    <property type="molecule type" value="Genomic_DNA"/>
</dbReference>
<feature type="binding site" evidence="13">
    <location>
        <position position="95"/>
    </location>
    <ligand>
        <name>Zn(2+)</name>
        <dbReference type="ChEBI" id="CHEBI:29105"/>
    </ligand>
</feature>
<dbReference type="GO" id="GO:0016791">
    <property type="term" value="F:phosphatase activity"/>
    <property type="evidence" value="ECO:0007669"/>
    <property type="project" value="InterPro"/>
</dbReference>
<dbReference type="Proteomes" id="UP000058020">
    <property type="component" value="Chromosome"/>
</dbReference>
<keyword evidence="6 9" id="KW-0119">Carbohydrate metabolism</keyword>
<dbReference type="InterPro" id="IPR036412">
    <property type="entry name" value="HAD-like_sf"/>
</dbReference>
<dbReference type="CDD" id="cd07503">
    <property type="entry name" value="HAD_HisB-N"/>
    <property type="match status" value="1"/>
</dbReference>
<evidence type="ECO:0000256" key="4">
    <source>
        <dbReference type="ARBA" id="ARBA00022801"/>
    </source>
</evidence>
<feature type="binding site" evidence="13">
    <location>
        <position position="14"/>
    </location>
    <ligand>
        <name>Mg(2+)</name>
        <dbReference type="ChEBI" id="CHEBI:18420"/>
    </ligand>
</feature>
<keyword evidence="3 13" id="KW-0479">Metal-binding</keyword>
<dbReference type="NCBIfam" id="TIGR01656">
    <property type="entry name" value="Histidinol-ppas"/>
    <property type="match status" value="1"/>
</dbReference>
<dbReference type="GO" id="GO:0005975">
    <property type="term" value="P:carbohydrate metabolic process"/>
    <property type="evidence" value="ECO:0007669"/>
    <property type="project" value="InterPro"/>
</dbReference>
<keyword evidence="4 9" id="KW-0378">Hydrolase</keyword>
<evidence type="ECO:0000256" key="12">
    <source>
        <dbReference type="PIRSR" id="PIRSR004682-3"/>
    </source>
</evidence>
<dbReference type="STRING" id="1705394.SP60_02390"/>
<keyword evidence="5 13" id="KW-0862">Zinc</keyword>
<keyword evidence="13" id="KW-0460">Magnesium</keyword>
<dbReference type="PATRIC" id="fig|1705394.5.peg.484"/>
<feature type="site" description="Stabilizes the phosphoryl group" evidence="12">
    <location>
        <position position="54"/>
    </location>
</feature>
<dbReference type="InterPro" id="IPR006543">
    <property type="entry name" value="Histidinol-phos"/>
</dbReference>
<keyword evidence="15" id="KW-1185">Reference proteome</keyword>
<protein>
    <recommendedName>
        <fullName evidence="7 9">D,D-heptose 1,7-bisphosphate phosphatase</fullName>
        <ecNumber evidence="9">3.1.3.-</ecNumber>
    </recommendedName>
</protein>
<dbReference type="FunFam" id="3.40.50.1000:FF:000037">
    <property type="entry name" value="D,D-heptose 1,7-bisphosphate phosphatase"/>
    <property type="match status" value="1"/>
</dbReference>
<gene>
    <name evidence="14" type="ORF">SP60_02390</name>
</gene>
<reference evidence="14 15" key="1">
    <citation type="journal article" date="2015" name="Genome Announc.">
        <title>Genome Sequence of 'Candidatus Thioglobus autotrophica' Strain EF1, a Chemoautotroph from the SUP05 Clade of Marine Gammaproteobacteria.</title>
        <authorList>
            <person name="Shah V."/>
            <person name="Morris R.M."/>
        </authorList>
    </citation>
    <scope>NUCLEOTIDE SEQUENCE [LARGE SCALE GENOMIC DNA]</scope>
    <source>
        <strain evidence="14 15">EF1</strain>
    </source>
</reference>
<evidence type="ECO:0000256" key="3">
    <source>
        <dbReference type="ARBA" id="ARBA00022723"/>
    </source>
</evidence>
<evidence type="ECO:0000256" key="7">
    <source>
        <dbReference type="ARBA" id="ARBA00031828"/>
    </source>
</evidence>
<dbReference type="AlphaFoldDB" id="A0A0M4P8C9"/>
<evidence type="ECO:0000256" key="11">
    <source>
        <dbReference type="PIRSR" id="PIRSR004682-2"/>
    </source>
</evidence>
<dbReference type="NCBIfam" id="NF006506">
    <property type="entry name" value="PRK08942.1"/>
    <property type="match status" value="1"/>
</dbReference>
<comment type="similarity">
    <text evidence="8 9">Belongs to the gmhB family.</text>
</comment>
<feature type="site" description="Stabilizes the phosphoryl group" evidence="12">
    <location>
        <position position="105"/>
    </location>
</feature>
<evidence type="ECO:0000256" key="1">
    <source>
        <dbReference type="ARBA" id="ARBA00004496"/>
    </source>
</evidence>
<sequence>MVKNNPRVLFLDRDGVINKEVGYLYKSEDFEFIDGVFTACRYFQAQGYKLIIVTNQSGIARGYYQKEDFHKLTQWMLVQFGNQGIDILDVFFCPHGPESDCTCRKPKPGMLLEARDKFNIDMENSWMVGDKEADISAANAAGISSTILVKSGHQVDEVNSSAKFILKSIKDSIQIIT</sequence>
<dbReference type="NCBIfam" id="TIGR00213">
    <property type="entry name" value="GmhB_yaeD"/>
    <property type="match status" value="1"/>
</dbReference>
<dbReference type="InterPro" id="IPR023214">
    <property type="entry name" value="HAD_sf"/>
</dbReference>
<feature type="binding site" evidence="11">
    <location>
        <begin position="20"/>
        <end position="23"/>
    </location>
    <ligand>
        <name>substrate</name>
    </ligand>
</feature>
<evidence type="ECO:0000256" key="2">
    <source>
        <dbReference type="ARBA" id="ARBA00022490"/>
    </source>
</evidence>
<feature type="active site" description="Nucleophile" evidence="10">
    <location>
        <position position="12"/>
    </location>
</feature>
<dbReference type="GO" id="GO:0046872">
    <property type="term" value="F:metal ion binding"/>
    <property type="evidence" value="ECO:0007669"/>
    <property type="project" value="UniProtKB-KW"/>
</dbReference>
<feature type="binding site" evidence="13">
    <location>
        <position position="93"/>
    </location>
    <ligand>
        <name>Zn(2+)</name>
        <dbReference type="ChEBI" id="CHEBI:29105"/>
    </ligand>
</feature>
<feature type="active site" description="Proton donor" evidence="10">
    <location>
        <position position="14"/>
    </location>
</feature>
<dbReference type="EC" id="3.1.3.-" evidence="9"/>
<evidence type="ECO:0000256" key="9">
    <source>
        <dbReference type="PIRNR" id="PIRNR004682"/>
    </source>
</evidence>
<dbReference type="GO" id="GO:0005737">
    <property type="term" value="C:cytoplasm"/>
    <property type="evidence" value="ECO:0007669"/>
    <property type="project" value="UniProtKB-SubCell"/>
</dbReference>
<feature type="binding site" evidence="11">
    <location>
        <position position="131"/>
    </location>
    <ligand>
        <name>substrate</name>
    </ligand>
</feature>
<comment type="cofactor">
    <cofactor evidence="13">
        <name>Mg(2+)</name>
        <dbReference type="ChEBI" id="CHEBI:18420"/>
    </cofactor>
</comment>
<dbReference type="Gene3D" id="3.40.50.1000">
    <property type="entry name" value="HAD superfamily/HAD-like"/>
    <property type="match status" value="1"/>
</dbReference>
<comment type="cofactor">
    <cofactor evidence="13">
        <name>Zn(2+)</name>
        <dbReference type="ChEBI" id="CHEBI:29105"/>
    </cofactor>
</comment>
<dbReference type="KEGG" id="tho:SP60_02390"/>
<feature type="site" description="Contributes to substrate recognition" evidence="12">
    <location>
        <position position="104"/>
    </location>
</feature>
<feature type="binding site" evidence="13">
    <location>
        <position position="131"/>
    </location>
    <ligand>
        <name>Mg(2+)</name>
        <dbReference type="ChEBI" id="CHEBI:18420"/>
    </ligand>
</feature>
<evidence type="ECO:0000256" key="5">
    <source>
        <dbReference type="ARBA" id="ARBA00022833"/>
    </source>
</evidence>
<comment type="subcellular location">
    <subcellularLocation>
        <location evidence="1 9">Cytoplasm</location>
    </subcellularLocation>
</comment>
<evidence type="ECO:0000256" key="6">
    <source>
        <dbReference type="ARBA" id="ARBA00023277"/>
    </source>
</evidence>
<evidence type="ECO:0000256" key="10">
    <source>
        <dbReference type="PIRSR" id="PIRSR004682-1"/>
    </source>
</evidence>
<dbReference type="Pfam" id="PF13242">
    <property type="entry name" value="Hydrolase_like"/>
    <property type="match status" value="1"/>
</dbReference>
<feature type="binding site" evidence="11">
    <location>
        <begin position="54"/>
        <end position="57"/>
    </location>
    <ligand>
        <name>substrate</name>
    </ligand>
</feature>
<feature type="binding site" evidence="13">
    <location>
        <position position="130"/>
    </location>
    <ligand>
        <name>Mg(2+)</name>
        <dbReference type="ChEBI" id="CHEBI:18420"/>
    </ligand>
</feature>
<evidence type="ECO:0000313" key="15">
    <source>
        <dbReference type="Proteomes" id="UP000058020"/>
    </source>
</evidence>
<feature type="binding site" evidence="11">
    <location>
        <begin position="12"/>
        <end position="14"/>
    </location>
    <ligand>
        <name>substrate</name>
    </ligand>
</feature>
<name>A0A0M4P8C9_9GAMM</name>
<dbReference type="SUPFAM" id="SSF56784">
    <property type="entry name" value="HAD-like"/>
    <property type="match status" value="1"/>
</dbReference>
<dbReference type="InterPro" id="IPR006549">
    <property type="entry name" value="HAD-SF_hydro_IIIA"/>
</dbReference>